<feature type="region of interest" description="Disordered" evidence="2">
    <location>
        <begin position="137"/>
        <end position="158"/>
    </location>
</feature>
<dbReference type="AlphaFoldDB" id="A0A380JGQ9"/>
<keyword evidence="3" id="KW-0812">Transmembrane</keyword>
<keyword evidence="3" id="KW-0472">Membrane</keyword>
<gene>
    <name evidence="4" type="ORF">NCTC11391_02111</name>
</gene>
<sequence>MKFKRSESLYLAMSLALLVLIFGLFVYTKYSNKPVKGGDVEVAPRYISSTSSSSSSSQSNKNVEADLEALENNPSVDKLDSLQDEIDQVSNKSQKAAYQERFNIVSAKLALANAQANPTADNIQLAQGAIDKVTTTSKKSDLQSQLDALSQPAQTGLQ</sequence>
<protein>
    <submittedName>
        <fullName evidence="4">Signal peptide containing protein</fullName>
    </submittedName>
</protein>
<feature type="coiled-coil region" evidence="1">
    <location>
        <begin position="53"/>
        <end position="99"/>
    </location>
</feature>
<reference evidence="4 5" key="1">
    <citation type="submission" date="2018-06" db="EMBL/GenBank/DDBJ databases">
        <authorList>
            <consortium name="Pathogen Informatics"/>
            <person name="Doyle S."/>
        </authorList>
    </citation>
    <scope>NUCLEOTIDE SEQUENCE [LARGE SCALE GENOMIC DNA]</scope>
    <source>
        <strain evidence="5">NCTC 11391</strain>
    </source>
</reference>
<dbReference type="OrthoDB" id="2237544at2"/>
<dbReference type="RefSeq" id="WP_002996707.1">
    <property type="nucleotide sequence ID" value="NZ_UHFA01000002.1"/>
</dbReference>
<evidence type="ECO:0000313" key="5">
    <source>
        <dbReference type="Proteomes" id="UP000254082"/>
    </source>
</evidence>
<accession>A0A380JGQ9</accession>
<dbReference type="Proteomes" id="UP000254082">
    <property type="component" value="Unassembled WGS sequence"/>
</dbReference>
<keyword evidence="3" id="KW-1133">Transmembrane helix</keyword>
<keyword evidence="5" id="KW-1185">Reference proteome</keyword>
<evidence type="ECO:0000256" key="3">
    <source>
        <dbReference type="SAM" id="Phobius"/>
    </source>
</evidence>
<proteinExistence type="predicted"/>
<evidence type="ECO:0000256" key="1">
    <source>
        <dbReference type="SAM" id="Coils"/>
    </source>
</evidence>
<feature type="transmembrane region" description="Helical" evidence="3">
    <location>
        <begin position="9"/>
        <end position="27"/>
    </location>
</feature>
<organism evidence="4 5">
    <name type="scientific">Streptococcus downei MFe28</name>
    <dbReference type="NCBI Taxonomy" id="764290"/>
    <lineage>
        <taxon>Bacteria</taxon>
        <taxon>Bacillati</taxon>
        <taxon>Bacillota</taxon>
        <taxon>Bacilli</taxon>
        <taxon>Lactobacillales</taxon>
        <taxon>Streptococcaceae</taxon>
        <taxon>Streptococcus</taxon>
    </lineage>
</organism>
<name>A0A380JGQ9_STRDO</name>
<evidence type="ECO:0000256" key="2">
    <source>
        <dbReference type="SAM" id="MobiDB-lite"/>
    </source>
</evidence>
<dbReference type="EMBL" id="UHFA01000002">
    <property type="protein sequence ID" value="SUN37384.1"/>
    <property type="molecule type" value="Genomic_DNA"/>
</dbReference>
<keyword evidence="1" id="KW-0175">Coiled coil</keyword>
<evidence type="ECO:0000313" key="4">
    <source>
        <dbReference type="EMBL" id="SUN37384.1"/>
    </source>
</evidence>